<evidence type="ECO:0000256" key="1">
    <source>
        <dbReference type="ARBA" id="ARBA00022734"/>
    </source>
</evidence>
<feature type="domain" description="Galectin" evidence="3">
    <location>
        <begin position="11"/>
        <end position="135"/>
    </location>
</feature>
<keyword evidence="1 2" id="KW-0430">Lectin</keyword>
<comment type="caution">
    <text evidence="4">The sequence shown here is derived from an EMBL/GenBank/DDBJ whole genome shotgun (WGS) entry which is preliminary data.</text>
</comment>
<name>A0A4U5NJ53_STECR</name>
<dbReference type="AlphaFoldDB" id="A0A4U5NJ53"/>
<keyword evidence="5" id="KW-1185">Reference proteome</keyword>
<dbReference type="SMART" id="SM00908">
    <property type="entry name" value="Gal-bind_lectin"/>
    <property type="match status" value="1"/>
</dbReference>
<dbReference type="InterPro" id="IPR013320">
    <property type="entry name" value="ConA-like_dom_sf"/>
</dbReference>
<evidence type="ECO:0000313" key="5">
    <source>
        <dbReference type="Proteomes" id="UP000298663"/>
    </source>
</evidence>
<dbReference type="SUPFAM" id="SSF49899">
    <property type="entry name" value="Concanavalin A-like lectins/glucanases"/>
    <property type="match status" value="1"/>
</dbReference>
<dbReference type="Proteomes" id="UP000298663">
    <property type="component" value="Unassembled WGS sequence"/>
</dbReference>
<dbReference type="Pfam" id="PF00337">
    <property type="entry name" value="Gal-bind_lectin"/>
    <property type="match status" value="1"/>
</dbReference>
<protein>
    <recommendedName>
        <fullName evidence="2">Galectin</fullName>
    </recommendedName>
</protein>
<accession>A0A4U5NJ53</accession>
<reference evidence="4 5" key="1">
    <citation type="journal article" date="2015" name="Genome Biol.">
        <title>Comparative genomics of Steinernema reveals deeply conserved gene regulatory networks.</title>
        <authorList>
            <person name="Dillman A.R."/>
            <person name="Macchietto M."/>
            <person name="Porter C.F."/>
            <person name="Rogers A."/>
            <person name="Williams B."/>
            <person name="Antoshechkin I."/>
            <person name="Lee M.M."/>
            <person name="Goodwin Z."/>
            <person name="Lu X."/>
            <person name="Lewis E.E."/>
            <person name="Goodrich-Blair H."/>
            <person name="Stock S.P."/>
            <person name="Adams B.J."/>
            <person name="Sternberg P.W."/>
            <person name="Mortazavi A."/>
        </authorList>
    </citation>
    <scope>NUCLEOTIDE SEQUENCE [LARGE SCALE GENOMIC DNA]</scope>
    <source>
        <strain evidence="4 5">ALL</strain>
    </source>
</reference>
<organism evidence="4 5">
    <name type="scientific">Steinernema carpocapsae</name>
    <name type="common">Entomopathogenic nematode</name>
    <dbReference type="NCBI Taxonomy" id="34508"/>
    <lineage>
        <taxon>Eukaryota</taxon>
        <taxon>Metazoa</taxon>
        <taxon>Ecdysozoa</taxon>
        <taxon>Nematoda</taxon>
        <taxon>Chromadorea</taxon>
        <taxon>Rhabditida</taxon>
        <taxon>Tylenchina</taxon>
        <taxon>Panagrolaimomorpha</taxon>
        <taxon>Strongyloidoidea</taxon>
        <taxon>Steinernematidae</taxon>
        <taxon>Steinernema</taxon>
    </lineage>
</organism>
<gene>
    <name evidence="4" type="ORF">L596_016505</name>
</gene>
<reference evidence="4 5" key="2">
    <citation type="journal article" date="2019" name="G3 (Bethesda)">
        <title>Hybrid Assembly of the Genome of the Entomopathogenic Nematode Steinernema carpocapsae Identifies the X-Chromosome.</title>
        <authorList>
            <person name="Serra L."/>
            <person name="Macchietto M."/>
            <person name="Macias-Munoz A."/>
            <person name="McGill C.J."/>
            <person name="Rodriguez I.M."/>
            <person name="Rodriguez B."/>
            <person name="Murad R."/>
            <person name="Mortazavi A."/>
        </authorList>
    </citation>
    <scope>NUCLEOTIDE SEQUENCE [LARGE SCALE GENOMIC DNA]</scope>
    <source>
        <strain evidence="4 5">ALL</strain>
    </source>
</reference>
<evidence type="ECO:0000259" key="3">
    <source>
        <dbReference type="PROSITE" id="PS51304"/>
    </source>
</evidence>
<dbReference type="PROSITE" id="PS51304">
    <property type="entry name" value="GALECTIN"/>
    <property type="match status" value="1"/>
</dbReference>
<dbReference type="InterPro" id="IPR001079">
    <property type="entry name" value="Galectin_CRD"/>
</dbReference>
<proteinExistence type="predicted"/>
<sequence length="135" mass="15112">MPILLCPRTPFKLDFKKPVSIYDDVVIQGKPKSGSSEEFTIELIHRFGVALQLKASVMNGMNESLVVACEPGKKETKLPTPFYARQAFELKIQNRVGVFQVFLDEKHLCDVQKASLADVIAINVTGPLELTEIRH</sequence>
<evidence type="ECO:0000256" key="2">
    <source>
        <dbReference type="RuleBase" id="RU102079"/>
    </source>
</evidence>
<dbReference type="Gene3D" id="2.60.120.200">
    <property type="match status" value="1"/>
</dbReference>
<dbReference type="EMBL" id="AZBU02000004">
    <property type="protein sequence ID" value="TKR82830.1"/>
    <property type="molecule type" value="Genomic_DNA"/>
</dbReference>
<evidence type="ECO:0000313" key="4">
    <source>
        <dbReference type="EMBL" id="TKR82830.1"/>
    </source>
</evidence>
<dbReference type="GO" id="GO:0030246">
    <property type="term" value="F:carbohydrate binding"/>
    <property type="evidence" value="ECO:0007669"/>
    <property type="project" value="UniProtKB-UniRule"/>
</dbReference>